<evidence type="ECO:0000313" key="2">
    <source>
        <dbReference type="EMBL" id="KAL1306129.1"/>
    </source>
</evidence>
<keyword evidence="1" id="KW-0812">Transmembrane</keyword>
<name>A0ABR3PJ25_9PEZI</name>
<dbReference type="EMBL" id="JBFMKM010000005">
    <property type="protein sequence ID" value="KAL1306129.1"/>
    <property type="molecule type" value="Genomic_DNA"/>
</dbReference>
<feature type="transmembrane region" description="Helical" evidence="1">
    <location>
        <begin position="330"/>
        <end position="353"/>
    </location>
</feature>
<reference evidence="2 3" key="1">
    <citation type="submission" date="2024-07" db="EMBL/GenBank/DDBJ databases">
        <title>Draft sequence of the Neodothiora populina.</title>
        <authorList>
            <person name="Drown D.D."/>
            <person name="Schuette U.S."/>
            <person name="Buechlein A.B."/>
            <person name="Rusch D.R."/>
            <person name="Winton L.W."/>
            <person name="Adams G.A."/>
        </authorList>
    </citation>
    <scope>NUCLEOTIDE SEQUENCE [LARGE SCALE GENOMIC DNA]</scope>
    <source>
        <strain evidence="2 3">CPC 39397</strain>
    </source>
</reference>
<organism evidence="2 3">
    <name type="scientific">Neodothiora populina</name>
    <dbReference type="NCBI Taxonomy" id="2781224"/>
    <lineage>
        <taxon>Eukaryota</taxon>
        <taxon>Fungi</taxon>
        <taxon>Dikarya</taxon>
        <taxon>Ascomycota</taxon>
        <taxon>Pezizomycotina</taxon>
        <taxon>Dothideomycetes</taxon>
        <taxon>Dothideomycetidae</taxon>
        <taxon>Dothideales</taxon>
        <taxon>Dothioraceae</taxon>
        <taxon>Neodothiora</taxon>
    </lineage>
</organism>
<feature type="transmembrane region" description="Helical" evidence="1">
    <location>
        <begin position="47"/>
        <end position="68"/>
    </location>
</feature>
<keyword evidence="1" id="KW-1133">Transmembrane helix</keyword>
<dbReference type="RefSeq" id="XP_069202402.1">
    <property type="nucleotide sequence ID" value="XM_069343853.1"/>
</dbReference>
<proteinExistence type="predicted"/>
<keyword evidence="3" id="KW-1185">Reference proteome</keyword>
<sequence>MVGLHVVGHLARRALDGSPEQFQVEQLKKAARLYEDTPGAEVKPAEMIPIVLTIILFIVLYASVRYTLGEVVSTLAMIEQPQSTVTRQTVDADSIEPDAPLDKEEKERLIFEEEVVVKQEPLTRSIRKTIRHLHSVGGFSARWRGLGVSAAYHLAHSLCSNFIASFFHDFAIVQAITYIVSSVLLARIHMTWTHVMISEPSPKPWFRRIVSDAGVWRALILPSAVYATAQMTTIGLPVIAFVTFTSGSGVANYSQMWIGLLASVMVMLGLSLLVLLPASVTLTRIEASFLPEDETTIVPFDRTFGGAKNGSKSLFIEAWRSFDMSSRLRLIVFYVKMAAIQIMIVNVGIHAVMAETWILGMDRLSILAQSGSAQLRLAAMGVDQD</sequence>
<gene>
    <name evidence="2" type="ORF">AAFC00_004243</name>
</gene>
<keyword evidence="1" id="KW-0472">Membrane</keyword>
<evidence type="ECO:0000256" key="1">
    <source>
        <dbReference type="SAM" id="Phobius"/>
    </source>
</evidence>
<feature type="transmembrane region" description="Helical" evidence="1">
    <location>
        <begin position="256"/>
        <end position="276"/>
    </location>
</feature>
<protein>
    <submittedName>
        <fullName evidence="2">Uncharacterized protein</fullName>
    </submittedName>
</protein>
<accession>A0ABR3PJ25</accession>
<evidence type="ECO:0000313" key="3">
    <source>
        <dbReference type="Proteomes" id="UP001562354"/>
    </source>
</evidence>
<dbReference type="Proteomes" id="UP001562354">
    <property type="component" value="Unassembled WGS sequence"/>
</dbReference>
<dbReference type="GeneID" id="95977943"/>
<feature type="transmembrane region" description="Helical" evidence="1">
    <location>
        <begin position="218"/>
        <end position="244"/>
    </location>
</feature>
<comment type="caution">
    <text evidence="2">The sequence shown here is derived from an EMBL/GenBank/DDBJ whole genome shotgun (WGS) entry which is preliminary data.</text>
</comment>